<dbReference type="GO" id="GO:0048038">
    <property type="term" value="F:quinone binding"/>
    <property type="evidence" value="ECO:0007669"/>
    <property type="project" value="TreeGrafter"/>
</dbReference>
<dbReference type="Proteomes" id="UP000315677">
    <property type="component" value="Unassembled WGS sequence"/>
</dbReference>
<organism evidence="3 4">
    <name type="scientific">Pseudonocardia kunmingensis</name>
    <dbReference type="NCBI Taxonomy" id="630975"/>
    <lineage>
        <taxon>Bacteria</taxon>
        <taxon>Bacillati</taxon>
        <taxon>Actinomycetota</taxon>
        <taxon>Actinomycetes</taxon>
        <taxon>Pseudonocardiales</taxon>
        <taxon>Pseudonocardiaceae</taxon>
        <taxon>Pseudonocardia</taxon>
    </lineage>
</organism>
<dbReference type="PRINTS" id="PR00080">
    <property type="entry name" value="SDRFAMILY"/>
</dbReference>
<keyword evidence="4" id="KW-1185">Reference proteome</keyword>
<proteinExistence type="inferred from homology"/>
<dbReference type="AlphaFoldDB" id="A0A543DP10"/>
<reference evidence="3 4" key="1">
    <citation type="submission" date="2019-06" db="EMBL/GenBank/DDBJ databases">
        <title>Sequencing the genomes of 1000 actinobacteria strains.</title>
        <authorList>
            <person name="Klenk H.-P."/>
        </authorList>
    </citation>
    <scope>NUCLEOTIDE SEQUENCE [LARGE SCALE GENOMIC DNA]</scope>
    <source>
        <strain evidence="3 4">DSM 45301</strain>
    </source>
</reference>
<dbReference type="InterPro" id="IPR002347">
    <property type="entry name" value="SDR_fam"/>
</dbReference>
<evidence type="ECO:0000313" key="3">
    <source>
        <dbReference type="EMBL" id="TQM11067.1"/>
    </source>
</evidence>
<accession>A0A543DP10</accession>
<evidence type="ECO:0000313" key="4">
    <source>
        <dbReference type="Proteomes" id="UP000315677"/>
    </source>
</evidence>
<dbReference type="SUPFAM" id="SSF51735">
    <property type="entry name" value="NAD(P)-binding Rossmann-fold domains"/>
    <property type="match status" value="1"/>
</dbReference>
<evidence type="ECO:0000256" key="1">
    <source>
        <dbReference type="ARBA" id="ARBA00006484"/>
    </source>
</evidence>
<dbReference type="InterPro" id="IPR036291">
    <property type="entry name" value="NAD(P)-bd_dom_sf"/>
</dbReference>
<evidence type="ECO:0000256" key="2">
    <source>
        <dbReference type="ARBA" id="ARBA00023002"/>
    </source>
</evidence>
<name>A0A543DP10_9PSEU</name>
<dbReference type="NCBIfam" id="NF005559">
    <property type="entry name" value="PRK07231.1"/>
    <property type="match status" value="1"/>
</dbReference>
<dbReference type="OrthoDB" id="517007at2"/>
<dbReference type="PROSITE" id="PS00061">
    <property type="entry name" value="ADH_SHORT"/>
    <property type="match status" value="1"/>
</dbReference>
<dbReference type="EMBL" id="VFPA01000002">
    <property type="protein sequence ID" value="TQM11067.1"/>
    <property type="molecule type" value="Genomic_DNA"/>
</dbReference>
<dbReference type="PANTHER" id="PTHR42760">
    <property type="entry name" value="SHORT-CHAIN DEHYDROGENASES/REDUCTASES FAMILY MEMBER"/>
    <property type="match status" value="1"/>
</dbReference>
<dbReference type="RefSeq" id="WP_142054899.1">
    <property type="nucleotide sequence ID" value="NZ_VFPA01000002.1"/>
</dbReference>
<keyword evidence="2" id="KW-0560">Oxidoreductase</keyword>
<dbReference type="GO" id="GO:0006633">
    <property type="term" value="P:fatty acid biosynthetic process"/>
    <property type="evidence" value="ECO:0007669"/>
    <property type="project" value="TreeGrafter"/>
</dbReference>
<gene>
    <name evidence="3" type="ORF">FB558_3609</name>
</gene>
<dbReference type="PRINTS" id="PR00081">
    <property type="entry name" value="GDHRDH"/>
</dbReference>
<dbReference type="GO" id="GO:0016616">
    <property type="term" value="F:oxidoreductase activity, acting on the CH-OH group of donors, NAD or NADP as acceptor"/>
    <property type="evidence" value="ECO:0007669"/>
    <property type="project" value="TreeGrafter"/>
</dbReference>
<dbReference type="Pfam" id="PF13561">
    <property type="entry name" value="adh_short_C2"/>
    <property type="match status" value="1"/>
</dbReference>
<dbReference type="Gene3D" id="3.40.50.720">
    <property type="entry name" value="NAD(P)-binding Rossmann-like Domain"/>
    <property type="match status" value="1"/>
</dbReference>
<sequence length="265" mass="26920">MSADGQASIPSPSRTDGCAGKVVLVVGGTRGIGAACVRVLAASGATVVVTGRTRAAAEAVAEEARGLGATALAVELDVRDASASDAAVQAAVDRFGRVDSLVANAGVNPHFVRAEDLTVEMWDEIVDVNLRGIFFAVQAAGRRMLAQGGGSIVSISSVTARVGTPRGMPYVATKGGLDAMTLTLAVDWAPRGVRVNGVAPGYIETDLTSGMRGHDALSAAILRKTPLGRFGRPDEVAGLVAYLVSDQAGYVTGQTFAVDGGMAAH</sequence>
<comment type="similarity">
    <text evidence="1">Belongs to the short-chain dehydrogenases/reductases (SDR) family.</text>
</comment>
<dbReference type="PANTHER" id="PTHR42760:SF133">
    <property type="entry name" value="3-OXOACYL-[ACYL-CARRIER-PROTEIN] REDUCTASE"/>
    <property type="match status" value="1"/>
</dbReference>
<dbReference type="InterPro" id="IPR020904">
    <property type="entry name" value="Sc_DH/Rdtase_CS"/>
</dbReference>
<protein>
    <submittedName>
        <fullName evidence="3">NAD(P)-dependent dehydrogenase (Short-subunit alcohol dehydrogenase family)</fullName>
    </submittedName>
</protein>
<comment type="caution">
    <text evidence="3">The sequence shown here is derived from an EMBL/GenBank/DDBJ whole genome shotgun (WGS) entry which is preliminary data.</text>
</comment>
<dbReference type="FunFam" id="3.40.50.720:FF:000084">
    <property type="entry name" value="Short-chain dehydrogenase reductase"/>
    <property type="match status" value="1"/>
</dbReference>